<evidence type="ECO:0000256" key="1">
    <source>
        <dbReference type="SAM" id="MobiDB-lite"/>
    </source>
</evidence>
<evidence type="ECO:0000313" key="2">
    <source>
        <dbReference type="EMBL" id="SMN18948.1"/>
    </source>
</evidence>
<feature type="compositionally biased region" description="Polar residues" evidence="1">
    <location>
        <begin position="818"/>
        <end position="830"/>
    </location>
</feature>
<feature type="compositionally biased region" description="Polar residues" evidence="1">
    <location>
        <begin position="691"/>
        <end position="705"/>
    </location>
</feature>
<dbReference type="EMBL" id="FXLY01000003">
    <property type="protein sequence ID" value="SMN18948.1"/>
    <property type="molecule type" value="Genomic_DNA"/>
</dbReference>
<feature type="compositionally biased region" description="Polar residues" evidence="1">
    <location>
        <begin position="25"/>
        <end position="34"/>
    </location>
</feature>
<feature type="region of interest" description="Disordered" evidence="1">
    <location>
        <begin position="958"/>
        <end position="998"/>
    </location>
</feature>
<keyword evidence="3" id="KW-1185">Reference proteome</keyword>
<feature type="compositionally biased region" description="Polar residues" evidence="1">
    <location>
        <begin position="964"/>
        <end position="979"/>
    </location>
</feature>
<proteinExistence type="predicted"/>
<sequence length="998" mass="106781">MSSITASSPSTMRQRKRGYPRGLNIHSNNDNDINGNEAHPISKKRSISSTLMSLFKKDPQTKNKDSANLLEPTQTQNKYLNNDMVPDLPSSSFLQQDNVQNYKVPFNSENTIMKGNGNSILLYESEDNSRPPVLPLLPIQRLRLLRQKQAMRLQSENKQLESMKNIKSRLITNGGRQDQYVDDSISMTNNNDDDTNNINNNTVIYHKSFTPSPIKNIPSKNGKNITGIVSPGELPPIALKTLQNKNKYKKRQNKNKGSVWAAAFEYDVSEKPEVTNEIIHNTVTITDIDDKNNNTSSLTTKLKPDSLFNYNNKPADNKKISLTSTQRNLLQNGTELSKNKTATITSSSKSLLNGSVSLKKLPMKITSNDAMNSNIEKKNSTVLLPTVGFDFIKDNDTPSKKSPVAKPLGINIDNNLEDQKIKPSFSFNTKSNASITKPSSNDTPLPKLSFNLPKSTTSTQPSVKAPFSFGLNKPLSSSNENVDEEEPRRKKRAQPDISIDLTKGTDKPIFSFGNSIGNDITTKETTPVDKITPTQPSFSFGASKVAGGNNTKVESSSATEPSFSFGTKPAVETNVKPSFSFGAKPSQDSTTKPSFSFGTSVTKPNEQAPSIGKTAPAFSFGTTSKVAETDKVTDKPTLPSFTFGADNNNKDSATTEKPIFPNVANSVTSSKETSTTPSFSFGAKPAVTGTVPASDTSKPSFSFTAPSGGVTAAKESTDTTQKPSFSFGKPATTLGNVGTSDKPAVPGFNFGTKGENSAISEPKPTPLFGASNTTSAGSSATPVNPSFTFGKKPEEAKSTTPSVPSTTGFTFQRVPPTVGSTTTNPLMGTSNVDTGNAPSMFTSPPTGFNVNQDASNNPLLNNKTIAPSNGTPAFNFGMNNNTNNQNNVGGSVFQTNSMGNNSSFNFGAQNQMSNNISQPPSQPAFNPSTTANFNFGSAGGNPAAIFSSSGSSIQPQQIFGGSSNGSAMDNSNINSSSSPAVPGFKGRRVLARMRAPRR</sequence>
<feature type="compositionally biased region" description="Polar residues" evidence="1">
    <location>
        <begin position="798"/>
        <end position="810"/>
    </location>
</feature>
<feature type="region of interest" description="Disordered" evidence="1">
    <location>
        <begin position="427"/>
        <end position="505"/>
    </location>
</feature>
<gene>
    <name evidence="2" type="ORF">KASA_0P00682G</name>
</gene>
<name>A0A1X7QZX9_9SACH</name>
<feature type="compositionally biased region" description="Polar residues" evidence="1">
    <location>
        <begin position="427"/>
        <end position="443"/>
    </location>
</feature>
<accession>A0A1X7QZX9</accession>
<feature type="compositionally biased region" description="Polar residues" evidence="1">
    <location>
        <begin position="586"/>
        <end position="608"/>
    </location>
</feature>
<feature type="compositionally biased region" description="Polar residues" evidence="1">
    <location>
        <begin position="452"/>
        <end position="462"/>
    </location>
</feature>
<dbReference type="Proteomes" id="UP000196158">
    <property type="component" value="Unassembled WGS sequence"/>
</dbReference>
<dbReference type="STRING" id="1789683.A0A1X7QZX9"/>
<protein>
    <submittedName>
        <fullName evidence="2">Similar to Saccharomyces cerevisiae YOR098C NUP1 Nuclear pore complex (NPC) subunit</fullName>
    </submittedName>
</protein>
<reference evidence="2 3" key="1">
    <citation type="submission" date="2017-04" db="EMBL/GenBank/DDBJ databases">
        <authorList>
            <person name="Afonso C.L."/>
            <person name="Miller P.J."/>
            <person name="Scott M.A."/>
            <person name="Spackman E."/>
            <person name="Goraichik I."/>
            <person name="Dimitrov K.M."/>
            <person name="Suarez D.L."/>
            <person name="Swayne D.E."/>
        </authorList>
    </citation>
    <scope>NUCLEOTIDE SEQUENCE [LARGE SCALE GENOMIC DNA]</scope>
</reference>
<feature type="region of interest" description="Disordered" evidence="1">
    <location>
        <begin position="1"/>
        <end position="41"/>
    </location>
</feature>
<feature type="region of interest" description="Disordered" evidence="1">
    <location>
        <begin position="521"/>
        <end position="543"/>
    </location>
</feature>
<feature type="compositionally biased region" description="Basic residues" evidence="1">
    <location>
        <begin position="985"/>
        <end position="998"/>
    </location>
</feature>
<feature type="region of interest" description="Disordered" evidence="1">
    <location>
        <begin position="690"/>
        <end position="743"/>
    </location>
</feature>
<organism evidence="2 3">
    <name type="scientific">Maudiozyma saulgeensis</name>
    <dbReference type="NCBI Taxonomy" id="1789683"/>
    <lineage>
        <taxon>Eukaryota</taxon>
        <taxon>Fungi</taxon>
        <taxon>Dikarya</taxon>
        <taxon>Ascomycota</taxon>
        <taxon>Saccharomycotina</taxon>
        <taxon>Saccharomycetes</taxon>
        <taxon>Saccharomycetales</taxon>
        <taxon>Saccharomycetaceae</taxon>
        <taxon>Maudiozyma</taxon>
    </lineage>
</organism>
<feature type="region of interest" description="Disordered" evidence="1">
    <location>
        <begin position="790"/>
        <end position="830"/>
    </location>
</feature>
<dbReference type="AlphaFoldDB" id="A0A1X7QZX9"/>
<evidence type="ECO:0000313" key="3">
    <source>
        <dbReference type="Proteomes" id="UP000196158"/>
    </source>
</evidence>
<feature type="compositionally biased region" description="Polar residues" evidence="1">
    <location>
        <begin position="1"/>
        <end position="12"/>
    </location>
</feature>
<dbReference type="OrthoDB" id="4069793at2759"/>
<feature type="region of interest" description="Disordered" evidence="1">
    <location>
        <begin position="581"/>
        <end position="657"/>
    </location>
</feature>